<protein>
    <submittedName>
        <fullName evidence="1">Uncharacterized protein</fullName>
    </submittedName>
</protein>
<evidence type="ECO:0000313" key="2">
    <source>
        <dbReference type="Proteomes" id="UP000076798"/>
    </source>
</evidence>
<sequence>MVHGALNVQIVRFHDHSDHIVRFIASIPFDIAPVPTCEGSIQLSFQYLGGY</sequence>
<dbReference type="EMBL" id="KV428588">
    <property type="protein sequence ID" value="KZT31427.1"/>
    <property type="molecule type" value="Genomic_DNA"/>
</dbReference>
<gene>
    <name evidence="1" type="ORF">SISSUDRAFT_1102013</name>
</gene>
<name>A0A165WQJ0_9AGAM</name>
<reference evidence="1 2" key="1">
    <citation type="journal article" date="2016" name="Mol. Biol. Evol.">
        <title>Comparative Genomics of Early-Diverging Mushroom-Forming Fungi Provides Insights into the Origins of Lignocellulose Decay Capabilities.</title>
        <authorList>
            <person name="Nagy L.G."/>
            <person name="Riley R."/>
            <person name="Tritt A."/>
            <person name="Adam C."/>
            <person name="Daum C."/>
            <person name="Floudas D."/>
            <person name="Sun H."/>
            <person name="Yadav J.S."/>
            <person name="Pangilinan J."/>
            <person name="Larsson K.H."/>
            <person name="Matsuura K."/>
            <person name="Barry K."/>
            <person name="Labutti K."/>
            <person name="Kuo R."/>
            <person name="Ohm R.A."/>
            <person name="Bhattacharya S.S."/>
            <person name="Shirouzu T."/>
            <person name="Yoshinaga Y."/>
            <person name="Martin F.M."/>
            <person name="Grigoriev I.V."/>
            <person name="Hibbett D.S."/>
        </authorList>
    </citation>
    <scope>NUCLEOTIDE SEQUENCE [LARGE SCALE GENOMIC DNA]</scope>
    <source>
        <strain evidence="1 2">HHB10207 ss-3</strain>
    </source>
</reference>
<dbReference type="AlphaFoldDB" id="A0A165WQJ0"/>
<proteinExistence type="predicted"/>
<keyword evidence="2" id="KW-1185">Reference proteome</keyword>
<dbReference type="Proteomes" id="UP000076798">
    <property type="component" value="Unassembled WGS sequence"/>
</dbReference>
<accession>A0A165WQJ0</accession>
<organism evidence="1 2">
    <name type="scientific">Sistotremastrum suecicum HHB10207 ss-3</name>
    <dbReference type="NCBI Taxonomy" id="1314776"/>
    <lineage>
        <taxon>Eukaryota</taxon>
        <taxon>Fungi</taxon>
        <taxon>Dikarya</taxon>
        <taxon>Basidiomycota</taxon>
        <taxon>Agaricomycotina</taxon>
        <taxon>Agaricomycetes</taxon>
        <taxon>Sistotremastrales</taxon>
        <taxon>Sistotremastraceae</taxon>
        <taxon>Sistotremastrum</taxon>
    </lineage>
</organism>
<evidence type="ECO:0000313" key="1">
    <source>
        <dbReference type="EMBL" id="KZT31427.1"/>
    </source>
</evidence>